<feature type="transmembrane region" description="Helical" evidence="1">
    <location>
        <begin position="146"/>
        <end position="168"/>
    </location>
</feature>
<organism evidence="2 3">
    <name type="scientific">Mizuhopecten yessoensis</name>
    <name type="common">Japanese scallop</name>
    <name type="synonym">Patinopecten yessoensis</name>
    <dbReference type="NCBI Taxonomy" id="6573"/>
    <lineage>
        <taxon>Eukaryota</taxon>
        <taxon>Metazoa</taxon>
        <taxon>Spiralia</taxon>
        <taxon>Lophotrochozoa</taxon>
        <taxon>Mollusca</taxon>
        <taxon>Bivalvia</taxon>
        <taxon>Autobranchia</taxon>
        <taxon>Pteriomorphia</taxon>
        <taxon>Pectinida</taxon>
        <taxon>Pectinoidea</taxon>
        <taxon>Pectinidae</taxon>
        <taxon>Mizuhopecten</taxon>
    </lineage>
</organism>
<feature type="transmembrane region" description="Helical" evidence="1">
    <location>
        <begin position="7"/>
        <end position="27"/>
    </location>
</feature>
<reference evidence="2 3" key="1">
    <citation type="journal article" date="2017" name="Nat. Ecol. Evol.">
        <title>Scallop genome provides insights into evolution of bilaterian karyotype and development.</title>
        <authorList>
            <person name="Wang S."/>
            <person name="Zhang J."/>
            <person name="Jiao W."/>
            <person name="Li J."/>
            <person name="Xun X."/>
            <person name="Sun Y."/>
            <person name="Guo X."/>
            <person name="Huan P."/>
            <person name="Dong B."/>
            <person name="Zhang L."/>
            <person name="Hu X."/>
            <person name="Sun X."/>
            <person name="Wang J."/>
            <person name="Zhao C."/>
            <person name="Wang Y."/>
            <person name="Wang D."/>
            <person name="Huang X."/>
            <person name="Wang R."/>
            <person name="Lv J."/>
            <person name="Li Y."/>
            <person name="Zhang Z."/>
            <person name="Liu B."/>
            <person name="Lu W."/>
            <person name="Hui Y."/>
            <person name="Liang J."/>
            <person name="Zhou Z."/>
            <person name="Hou R."/>
            <person name="Li X."/>
            <person name="Liu Y."/>
            <person name="Li H."/>
            <person name="Ning X."/>
            <person name="Lin Y."/>
            <person name="Zhao L."/>
            <person name="Xing Q."/>
            <person name="Dou J."/>
            <person name="Li Y."/>
            <person name="Mao J."/>
            <person name="Guo H."/>
            <person name="Dou H."/>
            <person name="Li T."/>
            <person name="Mu C."/>
            <person name="Jiang W."/>
            <person name="Fu Q."/>
            <person name="Fu X."/>
            <person name="Miao Y."/>
            <person name="Liu J."/>
            <person name="Yu Q."/>
            <person name="Li R."/>
            <person name="Liao H."/>
            <person name="Li X."/>
            <person name="Kong Y."/>
            <person name="Jiang Z."/>
            <person name="Chourrout D."/>
            <person name="Li R."/>
            <person name="Bao Z."/>
        </authorList>
    </citation>
    <scope>NUCLEOTIDE SEQUENCE [LARGE SCALE GENOMIC DNA]</scope>
    <source>
        <strain evidence="2 3">PY_sf001</strain>
    </source>
</reference>
<evidence type="ECO:0000256" key="1">
    <source>
        <dbReference type="SAM" id="Phobius"/>
    </source>
</evidence>
<proteinExistence type="predicted"/>
<keyword evidence="3" id="KW-1185">Reference proteome</keyword>
<accession>A0A210QC90</accession>
<feature type="transmembrane region" description="Helical" evidence="1">
    <location>
        <begin position="68"/>
        <end position="86"/>
    </location>
</feature>
<sequence>MAEVRVKFNVAMVIALIIAEIFSLMWYTHYSPWFNHMGHRYLIPALLCDCIIVYVLKYIKEAHWTCRGWEDMAVLSLWVALFYAGLQGPHYVYDTYSASYFLYHVAHKFMLSFIILFVLHNFKKIFNSYLYYILNRKYFKMADLHIQFSIAMVIAGILAEVVSILWYNDRSPWGHRTGDRYLLTALVCDALLVVLLKFVTDQFYPVGRWEDGVVLSLFFALMYAALEAPHCVHNHRSFTWFFFNTIHKFLVCFVIVFALFYFRYLG</sequence>
<dbReference type="OrthoDB" id="6057185at2759"/>
<protein>
    <submittedName>
        <fullName evidence="2">Uncharacterized protein</fullName>
    </submittedName>
</protein>
<keyword evidence="1" id="KW-0812">Transmembrane</keyword>
<gene>
    <name evidence="2" type="ORF">KP79_PYT08473</name>
</gene>
<keyword evidence="1" id="KW-0472">Membrane</keyword>
<feature type="transmembrane region" description="Helical" evidence="1">
    <location>
        <begin position="39"/>
        <end position="56"/>
    </location>
</feature>
<evidence type="ECO:0000313" key="3">
    <source>
        <dbReference type="Proteomes" id="UP000242188"/>
    </source>
</evidence>
<dbReference type="Proteomes" id="UP000242188">
    <property type="component" value="Unassembled WGS sequence"/>
</dbReference>
<feature type="transmembrane region" description="Helical" evidence="1">
    <location>
        <begin position="238"/>
        <end position="262"/>
    </location>
</feature>
<comment type="caution">
    <text evidence="2">The sequence shown here is derived from an EMBL/GenBank/DDBJ whole genome shotgun (WGS) entry which is preliminary data.</text>
</comment>
<feature type="transmembrane region" description="Helical" evidence="1">
    <location>
        <begin position="180"/>
        <end position="199"/>
    </location>
</feature>
<dbReference type="EMBL" id="NEDP02004198">
    <property type="protein sequence ID" value="OWF46324.1"/>
    <property type="molecule type" value="Genomic_DNA"/>
</dbReference>
<feature type="transmembrane region" description="Helical" evidence="1">
    <location>
        <begin position="206"/>
        <end position="226"/>
    </location>
</feature>
<keyword evidence="1" id="KW-1133">Transmembrane helix</keyword>
<dbReference type="AlphaFoldDB" id="A0A210QC90"/>
<name>A0A210QC90_MIZYE</name>
<evidence type="ECO:0000313" key="2">
    <source>
        <dbReference type="EMBL" id="OWF46324.1"/>
    </source>
</evidence>